<reference evidence="2" key="1">
    <citation type="journal article" date="2014" name="Front. Microbiol.">
        <title>High frequency of phylogenetically diverse reductive dehalogenase-homologous genes in deep subseafloor sedimentary metagenomes.</title>
        <authorList>
            <person name="Kawai M."/>
            <person name="Futagami T."/>
            <person name="Toyoda A."/>
            <person name="Takaki Y."/>
            <person name="Nishi S."/>
            <person name="Hori S."/>
            <person name="Arai W."/>
            <person name="Tsubouchi T."/>
            <person name="Morono Y."/>
            <person name="Uchiyama I."/>
            <person name="Ito T."/>
            <person name="Fujiyama A."/>
            <person name="Inagaki F."/>
            <person name="Takami H."/>
        </authorList>
    </citation>
    <scope>NUCLEOTIDE SEQUENCE</scope>
    <source>
        <strain evidence="2">Expedition CK06-06</strain>
    </source>
</reference>
<accession>X1L871</accession>
<dbReference type="SUPFAM" id="SSF53756">
    <property type="entry name" value="UDP-Glycosyltransferase/glycogen phosphorylase"/>
    <property type="match status" value="1"/>
</dbReference>
<protein>
    <recommendedName>
        <fullName evidence="1">Glycosyl transferase family 1 domain-containing protein</fullName>
    </recommendedName>
</protein>
<proteinExistence type="predicted"/>
<dbReference type="Pfam" id="PF00534">
    <property type="entry name" value="Glycos_transf_1"/>
    <property type="match status" value="1"/>
</dbReference>
<sequence>MILFVGKLAPRKGVDILLRALPQVLRETEVKLVLAGSGNQHEYQHLAQALGIPDKLCFLGRVPDDTLRLLYSSCDLFVLPSRLEGLGIVVLEAMAAGKPIIATSVGGIPELIESGQNGILVEAGDEGKLASAIVRVLSDKSLARVIGENNMKKVRERYSWKVAAQKAERLYNELITK</sequence>
<dbReference type="PANTHER" id="PTHR12526:SF625">
    <property type="entry name" value="PHOSPHATIDYLINOSITOL GLYCAN-CLASS A"/>
    <property type="match status" value="1"/>
</dbReference>
<dbReference type="PANTHER" id="PTHR12526">
    <property type="entry name" value="GLYCOSYLTRANSFERASE"/>
    <property type="match status" value="1"/>
</dbReference>
<dbReference type="EMBL" id="BARV01010715">
    <property type="protein sequence ID" value="GAI15492.1"/>
    <property type="molecule type" value="Genomic_DNA"/>
</dbReference>
<dbReference type="AlphaFoldDB" id="X1L871"/>
<organism evidence="2">
    <name type="scientific">marine sediment metagenome</name>
    <dbReference type="NCBI Taxonomy" id="412755"/>
    <lineage>
        <taxon>unclassified sequences</taxon>
        <taxon>metagenomes</taxon>
        <taxon>ecological metagenomes</taxon>
    </lineage>
</organism>
<evidence type="ECO:0000313" key="2">
    <source>
        <dbReference type="EMBL" id="GAI15492.1"/>
    </source>
</evidence>
<dbReference type="GO" id="GO:0016757">
    <property type="term" value="F:glycosyltransferase activity"/>
    <property type="evidence" value="ECO:0007669"/>
    <property type="project" value="InterPro"/>
</dbReference>
<feature type="domain" description="Glycosyl transferase family 1" evidence="1">
    <location>
        <begin position="2"/>
        <end position="152"/>
    </location>
</feature>
<evidence type="ECO:0000259" key="1">
    <source>
        <dbReference type="Pfam" id="PF00534"/>
    </source>
</evidence>
<comment type="caution">
    <text evidence="2">The sequence shown here is derived from an EMBL/GenBank/DDBJ whole genome shotgun (WGS) entry which is preliminary data.</text>
</comment>
<dbReference type="CDD" id="cd03801">
    <property type="entry name" value="GT4_PimA-like"/>
    <property type="match status" value="1"/>
</dbReference>
<name>X1L871_9ZZZZ</name>
<gene>
    <name evidence="2" type="ORF">S06H3_20638</name>
</gene>
<dbReference type="Gene3D" id="3.40.50.2000">
    <property type="entry name" value="Glycogen Phosphorylase B"/>
    <property type="match status" value="1"/>
</dbReference>
<dbReference type="InterPro" id="IPR001296">
    <property type="entry name" value="Glyco_trans_1"/>
</dbReference>